<evidence type="ECO:0000313" key="2">
    <source>
        <dbReference type="Proteomes" id="UP000887575"/>
    </source>
</evidence>
<name>A0AAF3F2T9_9BILA</name>
<reference evidence="3" key="1">
    <citation type="submission" date="2024-02" db="UniProtKB">
        <authorList>
            <consortium name="WormBaseParasite"/>
        </authorList>
    </citation>
    <scope>IDENTIFICATION</scope>
</reference>
<organism evidence="2 3">
    <name type="scientific">Mesorhabditis belari</name>
    <dbReference type="NCBI Taxonomy" id="2138241"/>
    <lineage>
        <taxon>Eukaryota</taxon>
        <taxon>Metazoa</taxon>
        <taxon>Ecdysozoa</taxon>
        <taxon>Nematoda</taxon>
        <taxon>Chromadorea</taxon>
        <taxon>Rhabditida</taxon>
        <taxon>Rhabditina</taxon>
        <taxon>Rhabditomorpha</taxon>
        <taxon>Rhabditoidea</taxon>
        <taxon>Rhabditidae</taxon>
        <taxon>Mesorhabditinae</taxon>
        <taxon>Mesorhabditis</taxon>
    </lineage>
</organism>
<dbReference type="AlphaFoldDB" id="A0AAF3F2T9"/>
<keyword evidence="2" id="KW-1185">Reference proteome</keyword>
<proteinExistence type="predicted"/>
<evidence type="ECO:0000256" key="1">
    <source>
        <dbReference type="SAM" id="SignalP"/>
    </source>
</evidence>
<sequence length="134" mass="14151">MAKQIFFLLVSVVCVAISQFQIPLPFGSLNFGKREDGKVEVGVNQEANFFGYGSKGNLKLVSGNGTLETESGHAAIVNNTDYGAGGKIAFDKQKGVDLGSKATVGDKKIEASATRPDDFFSQLFGAIKGKRDGA</sequence>
<feature type="signal peptide" evidence="1">
    <location>
        <begin position="1"/>
        <end position="20"/>
    </location>
</feature>
<feature type="chain" id="PRO_5042153657" evidence="1">
    <location>
        <begin position="21"/>
        <end position="134"/>
    </location>
</feature>
<accession>A0AAF3F2T9</accession>
<dbReference type="WBParaSite" id="MBELARI_LOCUS20021">
    <property type="protein sequence ID" value="MBELARI_LOCUS20021"/>
    <property type="gene ID" value="MBELARI_LOCUS20021"/>
</dbReference>
<dbReference type="Proteomes" id="UP000887575">
    <property type="component" value="Unassembled WGS sequence"/>
</dbReference>
<protein>
    <submittedName>
        <fullName evidence="3">Uncharacterized protein</fullName>
    </submittedName>
</protein>
<keyword evidence="1" id="KW-0732">Signal</keyword>
<evidence type="ECO:0000313" key="3">
    <source>
        <dbReference type="WBParaSite" id="MBELARI_LOCUS20021"/>
    </source>
</evidence>